<accession>F0WE79</accession>
<dbReference type="EMBL" id="FR824117">
    <property type="protein sequence ID" value="CCA19508.1"/>
    <property type="molecule type" value="Genomic_DNA"/>
</dbReference>
<reference evidence="1" key="1">
    <citation type="journal article" date="2011" name="PLoS Biol.">
        <title>Gene gain and loss during evolution of obligate parasitism in the white rust pathogen of Arabidopsis thaliana.</title>
        <authorList>
            <person name="Kemen E."/>
            <person name="Gardiner A."/>
            <person name="Schultz-Larsen T."/>
            <person name="Kemen A.C."/>
            <person name="Balmuth A.L."/>
            <person name="Robert-Seilaniantz A."/>
            <person name="Bailey K."/>
            <person name="Holub E."/>
            <person name="Studholme D.J."/>
            <person name="Maclean D."/>
            <person name="Jones J.D."/>
        </authorList>
    </citation>
    <scope>NUCLEOTIDE SEQUENCE</scope>
</reference>
<gene>
    <name evidence="1" type="primary">AlNc14C72G4935</name>
    <name evidence="1" type="ORF">ALNC14_056510</name>
</gene>
<dbReference type="HOGENOM" id="CLU_2445364_0_0_1"/>
<protein>
    <submittedName>
        <fullName evidence="1">AlNc14C72G4935 protein</fullName>
    </submittedName>
</protein>
<sequence>MSILMATLFTVNRVKTRVSALRFKRHRPTSSHLVDSARSRAISIANTYGVSGLVRVDSPTQAHQTGALCLYLRWSRSVAGYMEYTNGVSYLDNF</sequence>
<dbReference type="AlphaFoldDB" id="F0WE79"/>
<evidence type="ECO:0000313" key="1">
    <source>
        <dbReference type="EMBL" id="CCA19508.1"/>
    </source>
</evidence>
<reference evidence="1" key="2">
    <citation type="submission" date="2011-02" db="EMBL/GenBank/DDBJ databases">
        <authorList>
            <person name="MacLean D."/>
        </authorList>
    </citation>
    <scope>NUCLEOTIDE SEQUENCE</scope>
</reference>
<proteinExistence type="predicted"/>
<name>F0WE79_9STRA</name>
<organism evidence="1">
    <name type="scientific">Albugo laibachii Nc14</name>
    <dbReference type="NCBI Taxonomy" id="890382"/>
    <lineage>
        <taxon>Eukaryota</taxon>
        <taxon>Sar</taxon>
        <taxon>Stramenopiles</taxon>
        <taxon>Oomycota</taxon>
        <taxon>Peronosporomycetes</taxon>
        <taxon>Albuginales</taxon>
        <taxon>Albuginaceae</taxon>
        <taxon>Albugo</taxon>
    </lineage>
</organism>